<keyword evidence="14" id="KW-1185">Reference proteome</keyword>
<evidence type="ECO:0000256" key="3">
    <source>
        <dbReference type="ARBA" id="ARBA00022692"/>
    </source>
</evidence>
<evidence type="ECO:0000256" key="1">
    <source>
        <dbReference type="ARBA" id="ARBA00004141"/>
    </source>
</evidence>
<dbReference type="Proteomes" id="UP000663879">
    <property type="component" value="Unassembled WGS sequence"/>
</dbReference>
<feature type="compositionally biased region" description="Polar residues" evidence="8">
    <location>
        <begin position="12"/>
        <end position="21"/>
    </location>
</feature>
<name>A0A813PAV8_9BILA</name>
<dbReference type="InterPro" id="IPR050927">
    <property type="entry name" value="TRPM"/>
</dbReference>
<evidence type="ECO:0000256" key="2">
    <source>
        <dbReference type="ARBA" id="ARBA00022448"/>
    </source>
</evidence>
<feature type="transmembrane region" description="Helical" evidence="9">
    <location>
        <begin position="1222"/>
        <end position="1245"/>
    </location>
</feature>
<feature type="domain" description="TRPM SLOG" evidence="11">
    <location>
        <begin position="363"/>
        <end position="520"/>
    </location>
</feature>
<feature type="domain" description="TRPM-like" evidence="12">
    <location>
        <begin position="605"/>
        <end position="861"/>
    </location>
</feature>
<protein>
    <submittedName>
        <fullName evidence="13">Uncharacterized protein</fullName>
    </submittedName>
</protein>
<evidence type="ECO:0000313" key="13">
    <source>
        <dbReference type="EMBL" id="CAF0748450.1"/>
    </source>
</evidence>
<feature type="domain" description="TRPM SLOG" evidence="11">
    <location>
        <begin position="214"/>
        <end position="333"/>
    </location>
</feature>
<feature type="compositionally biased region" description="Acidic residues" evidence="8">
    <location>
        <begin position="443"/>
        <end position="455"/>
    </location>
</feature>
<feature type="transmembrane region" description="Helical" evidence="9">
    <location>
        <begin position="1039"/>
        <end position="1058"/>
    </location>
</feature>
<dbReference type="PANTHER" id="PTHR13800:SF12">
    <property type="entry name" value="TRANSIENT RECEPTOR POTENTIAL CATION CHANNEL SUBFAMILY M MEMBER-LIKE 2"/>
    <property type="match status" value="1"/>
</dbReference>
<keyword evidence="5" id="KW-0406">Ion transport</keyword>
<accession>A0A813PAV8</accession>
<dbReference type="InterPro" id="IPR041491">
    <property type="entry name" value="TRPM_SLOG"/>
</dbReference>
<dbReference type="Pfam" id="PF00520">
    <property type="entry name" value="Ion_trans"/>
    <property type="match status" value="1"/>
</dbReference>
<dbReference type="OrthoDB" id="310870at2759"/>
<dbReference type="Pfam" id="PF25508">
    <property type="entry name" value="TRPM2"/>
    <property type="match status" value="1"/>
</dbReference>
<keyword evidence="7" id="KW-0407">Ion channel</keyword>
<evidence type="ECO:0000259" key="10">
    <source>
        <dbReference type="Pfam" id="PF00520"/>
    </source>
</evidence>
<dbReference type="GO" id="GO:0005886">
    <property type="term" value="C:plasma membrane"/>
    <property type="evidence" value="ECO:0007669"/>
    <property type="project" value="TreeGrafter"/>
</dbReference>
<evidence type="ECO:0000259" key="12">
    <source>
        <dbReference type="Pfam" id="PF25508"/>
    </source>
</evidence>
<proteinExistence type="predicted"/>
<feature type="domain" description="Ion transport" evidence="10">
    <location>
        <begin position="1087"/>
        <end position="1331"/>
    </location>
</feature>
<feature type="transmembrane region" description="Helical" evidence="9">
    <location>
        <begin position="1151"/>
        <end position="1172"/>
    </location>
</feature>
<evidence type="ECO:0000256" key="9">
    <source>
        <dbReference type="SAM" id="Phobius"/>
    </source>
</evidence>
<feature type="compositionally biased region" description="Acidic residues" evidence="8">
    <location>
        <begin position="978"/>
        <end position="987"/>
    </location>
</feature>
<keyword evidence="6 9" id="KW-0472">Membrane</keyword>
<feature type="region of interest" description="Disordered" evidence="8">
    <location>
        <begin position="967"/>
        <end position="990"/>
    </location>
</feature>
<feature type="compositionally biased region" description="Basic and acidic residues" evidence="8">
    <location>
        <begin position="1"/>
        <end position="10"/>
    </location>
</feature>
<feature type="region of interest" description="Disordered" evidence="8">
    <location>
        <begin position="1"/>
        <end position="21"/>
    </location>
</feature>
<reference evidence="13" key="1">
    <citation type="submission" date="2021-02" db="EMBL/GenBank/DDBJ databases">
        <authorList>
            <person name="Nowell W R."/>
        </authorList>
    </citation>
    <scope>NUCLEOTIDE SEQUENCE</scope>
    <source>
        <strain evidence="13">Ploen Becks lab</strain>
    </source>
</reference>
<dbReference type="GO" id="GO:0099604">
    <property type="term" value="F:ligand-gated calcium channel activity"/>
    <property type="evidence" value="ECO:0007669"/>
    <property type="project" value="TreeGrafter"/>
</dbReference>
<evidence type="ECO:0000259" key="11">
    <source>
        <dbReference type="Pfam" id="PF18139"/>
    </source>
</evidence>
<sequence>MQNHNRELKYQIDSNNNQESLDGSNYFENQYYTYRITRRCRSKEKDEIYQFNNLINKNKNNLHARSKSANDKDKKMVLMNNNSSSKNTSSKTSYLSEIHNLDRSMKGGMVNHETKIDISQLKNSNKTLTDSKESMQDSNGLLNHPKYAQFFKKRVCNRCVKDPVTERCVGCQLKIDEGLHKNVANAWFYQTCTELSPTDAYGKLTFPGSHSKTASYIRVQNETKTKDMIQYMYSPEGWNLQKPQLILSVTGGAQKFTIPHRMKKAFKRGLIKAAASTGAWIITGGTNTGVMRLVGEAVADEFHTCDLTVLGIATWGKIAFREKMIKNLSNTKTSVNLDDINKESQQVRENGTIYKKVPLFYAQQEVDSSENKKDLPKNTDVLLDPNHTHFILVDDGSVDRFGVEIEFRAHLEAELRKGKSLKYYESKRNMKKRLNRVPWQKSDDEDDDSQDEESSSNESVPMILIVVQGGPNTLITVEESLKQAVPVLILADSKGCADLIANACSIIKPEDSHFEKLIVESTMFDVFRNKPEYKSKIREATERLKYIISKMSDNLINIFRLDSEEGGSDIELTILRAFLNSRKNKYYENLKLALQWNRSDIAKTDIFTGEEEFKSHQLAHLMEMALVQNKPQFVELLLENGLNLKSFLTVRRLCFLYNSQKVHSDAKKAPLFQLYKKKYSSEHSNCLITFKGLLRFLKDFLFEDFEPTFLPNDLDYGQMERFLDFANKRDSSDFDAKDSTAEFTFGKNEVLNPEQNLFLWALLLNRIEIAILFWQIGEHQICSALFASNLLKSMSKRLSDLEKETKQCADEFEEMAIGVLNIFDATTDDLINGVILLRKIPFYNLDCLQMAVEADCQKFVALSSVQNLLTDIWFGKITLKSGIKASIKFAISCLSLGLLAPFLVFERREKLTNLSDRESTLKKLATYNKKKNITDLLVFGSRINLLRGYLTNNEINMDKKDANLLPGCCSKEETSSSSDEETSDESTDGYMSKIHDASKEVEYKSIRRIKKKSKKRRKSKLATYWDRYKHFVKSPRVHFVYDAFCYSLFLLLFSYMILCEFTYYETVEVENEVYQNVTHSTDLNKSISLALNNVTYEKKLETLIKAPSWIEYLLIYWMIAFMAEEARQYFFGDAETKVLKNKLLHYFANNWNYLDISGCLVFIIGMSLRFISLNSTESIFVAARIILCIDLCIWYLRLLHISVVFKSLGPKLVMIQKMVRDLMFFISIIAIFVCAFGVTTQATLYPGNKLDLSMLRSVLNKAYWPIYGEMKILDELDDCPSDDPTKSCPETSGIAFSYVALMIYMIIANVLLINLLIAMFSSTFEDVQDKTDEIWKFQRYRLVFEYYDSPIFPPPLNFLAYFISLIQYMKNKSPKSKLLNNQIDKSEHTVKDDVDILLDRERKYAEEFVRKGKFKLRETTESRLKWNIEKLETLEQKLNEVIETRFKESNQLCVAINWIMSELDSDRKRAPFIQNVNSGRKLK</sequence>
<keyword evidence="4 9" id="KW-1133">Transmembrane helix</keyword>
<keyword evidence="2" id="KW-0813">Transport</keyword>
<feature type="transmembrane region" description="Helical" evidence="9">
    <location>
        <begin position="1295"/>
        <end position="1320"/>
    </location>
</feature>
<dbReference type="Pfam" id="PF18139">
    <property type="entry name" value="LSDAT_euk"/>
    <property type="match status" value="2"/>
</dbReference>
<evidence type="ECO:0000256" key="8">
    <source>
        <dbReference type="SAM" id="MobiDB-lite"/>
    </source>
</evidence>
<evidence type="ECO:0000256" key="5">
    <source>
        <dbReference type="ARBA" id="ARBA00023065"/>
    </source>
</evidence>
<feature type="region of interest" description="Disordered" evidence="8">
    <location>
        <begin position="435"/>
        <end position="461"/>
    </location>
</feature>
<evidence type="ECO:0000256" key="6">
    <source>
        <dbReference type="ARBA" id="ARBA00023136"/>
    </source>
</evidence>
<dbReference type="InterPro" id="IPR005821">
    <property type="entry name" value="Ion_trans_dom"/>
</dbReference>
<comment type="subcellular location">
    <subcellularLocation>
        <location evidence="1">Membrane</location>
        <topology evidence="1">Multi-pass membrane protein</topology>
    </subcellularLocation>
</comment>
<evidence type="ECO:0000256" key="7">
    <source>
        <dbReference type="ARBA" id="ARBA00023303"/>
    </source>
</evidence>
<dbReference type="EMBL" id="CAJNOC010000346">
    <property type="protein sequence ID" value="CAF0748450.1"/>
    <property type="molecule type" value="Genomic_DNA"/>
</dbReference>
<organism evidence="13 14">
    <name type="scientific">Brachionus calyciflorus</name>
    <dbReference type="NCBI Taxonomy" id="104777"/>
    <lineage>
        <taxon>Eukaryota</taxon>
        <taxon>Metazoa</taxon>
        <taxon>Spiralia</taxon>
        <taxon>Gnathifera</taxon>
        <taxon>Rotifera</taxon>
        <taxon>Eurotatoria</taxon>
        <taxon>Monogononta</taxon>
        <taxon>Pseudotrocha</taxon>
        <taxon>Ploima</taxon>
        <taxon>Brachionidae</taxon>
        <taxon>Brachionus</taxon>
    </lineage>
</organism>
<evidence type="ECO:0000313" key="14">
    <source>
        <dbReference type="Proteomes" id="UP000663879"/>
    </source>
</evidence>
<dbReference type="InterPro" id="IPR057366">
    <property type="entry name" value="TRPM-like"/>
</dbReference>
<feature type="transmembrane region" description="Helical" evidence="9">
    <location>
        <begin position="1178"/>
        <end position="1201"/>
    </location>
</feature>
<gene>
    <name evidence="13" type="ORF">OXX778_LOCUS3783</name>
</gene>
<evidence type="ECO:0000256" key="4">
    <source>
        <dbReference type="ARBA" id="ARBA00022989"/>
    </source>
</evidence>
<dbReference type="PANTHER" id="PTHR13800">
    <property type="entry name" value="TRANSIENT RECEPTOR POTENTIAL CATION CHANNEL, SUBFAMILY M, MEMBER 6"/>
    <property type="match status" value="1"/>
</dbReference>
<keyword evidence="3 9" id="KW-0812">Transmembrane</keyword>
<comment type="caution">
    <text evidence="13">The sequence shown here is derived from an EMBL/GenBank/DDBJ whole genome shotgun (WGS) entry which is preliminary data.</text>
</comment>